<keyword evidence="1" id="KW-0472">Membrane</keyword>
<sequence>MTIISYYAILLVKEIHTTLSQINIIKGVFLMFKTRKKAISLLLVFSLIFSSLIFCTPYASAKNADELGTELNPYVLSPGEKITVTIDGSKDSDISTLADETFPSCILTTWYDGTYFHWSVKPMFTGANFSGSTNVMRNGIFQGEVYFSGFSGQRRVYKDEMIRLSGTLTQHFLEPTHILRCYYIQG</sequence>
<comment type="caution">
    <text evidence="2">The sequence shown here is derived from an EMBL/GenBank/DDBJ whole genome shotgun (WGS) entry which is preliminary data.</text>
</comment>
<evidence type="ECO:0000313" key="2">
    <source>
        <dbReference type="EMBL" id="MCC2137164.1"/>
    </source>
</evidence>
<proteinExistence type="predicted"/>
<evidence type="ECO:0000256" key="1">
    <source>
        <dbReference type="SAM" id="Phobius"/>
    </source>
</evidence>
<dbReference type="Proteomes" id="UP001199424">
    <property type="component" value="Unassembled WGS sequence"/>
</dbReference>
<keyword evidence="1" id="KW-1133">Transmembrane helix</keyword>
<organism evidence="2 3">
    <name type="scientific">Hominenteromicrobium mulieris</name>
    <dbReference type="NCBI Taxonomy" id="2885357"/>
    <lineage>
        <taxon>Bacteria</taxon>
        <taxon>Bacillati</taxon>
        <taxon>Bacillota</taxon>
        <taxon>Clostridia</taxon>
        <taxon>Eubacteriales</taxon>
        <taxon>Oscillospiraceae</taxon>
        <taxon>Hominenteromicrobium</taxon>
    </lineage>
</organism>
<protein>
    <submittedName>
        <fullName evidence="2">Uncharacterized protein</fullName>
    </submittedName>
</protein>
<dbReference type="EMBL" id="JAJEQC010000008">
    <property type="protein sequence ID" value="MCC2137164.1"/>
    <property type="molecule type" value="Genomic_DNA"/>
</dbReference>
<dbReference type="RefSeq" id="WP_308449451.1">
    <property type="nucleotide sequence ID" value="NZ_JAJEQC010000008.1"/>
</dbReference>
<keyword evidence="3" id="KW-1185">Reference proteome</keyword>
<dbReference type="AlphaFoldDB" id="A0AAE3DIU7"/>
<accession>A0AAE3DIU7</accession>
<gene>
    <name evidence="2" type="ORF">LKD31_09055</name>
</gene>
<name>A0AAE3DIU7_9FIRM</name>
<reference evidence="2" key="1">
    <citation type="submission" date="2021-10" db="EMBL/GenBank/DDBJ databases">
        <title>Anaerobic single-cell dispensing facilitates the cultivation of human gut bacteria.</title>
        <authorList>
            <person name="Afrizal A."/>
        </authorList>
    </citation>
    <scope>NUCLEOTIDE SEQUENCE</scope>
    <source>
        <strain evidence="2">CLA-AA-H250</strain>
    </source>
</reference>
<keyword evidence="1" id="KW-0812">Transmembrane</keyword>
<feature type="transmembrane region" description="Helical" evidence="1">
    <location>
        <begin position="39"/>
        <end position="59"/>
    </location>
</feature>
<evidence type="ECO:0000313" key="3">
    <source>
        <dbReference type="Proteomes" id="UP001199424"/>
    </source>
</evidence>